<dbReference type="AlphaFoldDB" id="A0A315WBJ7"/>
<dbReference type="STRING" id="33528.ENSGAFP00000016409"/>
<dbReference type="Proteomes" id="UP000250572">
    <property type="component" value="Unassembled WGS sequence"/>
</dbReference>
<evidence type="ECO:0000256" key="2">
    <source>
        <dbReference type="RuleBase" id="RU102079"/>
    </source>
</evidence>
<dbReference type="FunFam" id="2.60.120.200:FF:000021">
    <property type="entry name" value="Galectin"/>
    <property type="match status" value="1"/>
</dbReference>
<dbReference type="PANTHER" id="PTHR11346:SF104">
    <property type="entry name" value="GALECTIN-2"/>
    <property type="match status" value="1"/>
</dbReference>
<dbReference type="GO" id="GO:0030246">
    <property type="term" value="F:carbohydrate binding"/>
    <property type="evidence" value="ECO:0007669"/>
    <property type="project" value="UniProtKB-UniRule"/>
</dbReference>
<dbReference type="InterPro" id="IPR044156">
    <property type="entry name" value="Galectin-like"/>
</dbReference>
<dbReference type="EMBL" id="NHOQ01000074">
    <property type="protein sequence ID" value="PWA33217.1"/>
    <property type="molecule type" value="Genomic_DNA"/>
</dbReference>
<gene>
    <name evidence="4" type="ORF">CCH79_00013717</name>
</gene>
<keyword evidence="1 2" id="KW-0430">Lectin</keyword>
<dbReference type="InterPro" id="IPR013320">
    <property type="entry name" value="ConA-like_dom_sf"/>
</dbReference>
<dbReference type="Pfam" id="PF00337">
    <property type="entry name" value="Gal-bind_lectin"/>
    <property type="match status" value="1"/>
</dbReference>
<evidence type="ECO:0000259" key="3">
    <source>
        <dbReference type="PROSITE" id="PS51304"/>
    </source>
</evidence>
<comment type="caution">
    <text evidence="4">The sequence shown here is derived from an EMBL/GenBank/DDBJ whole genome shotgun (WGS) entry which is preliminary data.</text>
</comment>
<feature type="domain" description="Galectin" evidence="3">
    <location>
        <begin position="102"/>
        <end position="233"/>
    </location>
</feature>
<sequence length="238" mass="26898">METLEEVVRLKGIMGPEKLTPAQANPLIPSLQPVFIPERRKSGNVSVRNKRSQKQHGRTAMLTFCHMLSIILNSSKKLNKPDKLLFCSVQSWALDRCWTKIQLELKNIALRPGDKLKLKGEILHDAEKFRIDLGVNSEDLALHFNPRFEDDEDGAVLVYNSKTAGYWGSEGREMPNPLQRGSDVKIFLMLSGDGFEVELPDGQKLSFPNNSNMDVITYVQVAGDFKLNSFKIYQSTMT</sequence>
<dbReference type="InterPro" id="IPR001079">
    <property type="entry name" value="Galectin_CRD"/>
</dbReference>
<dbReference type="PANTHER" id="PTHR11346">
    <property type="entry name" value="GALECTIN"/>
    <property type="match status" value="1"/>
</dbReference>
<reference evidence="4 5" key="1">
    <citation type="journal article" date="2018" name="G3 (Bethesda)">
        <title>A High-Quality Reference Genome for the Invasive Mosquitofish Gambusia affinis Using a Chicago Library.</title>
        <authorList>
            <person name="Hoffberg S.L."/>
            <person name="Troendle N.J."/>
            <person name="Glenn T.C."/>
            <person name="Mahmud O."/>
            <person name="Louha S."/>
            <person name="Chalopin D."/>
            <person name="Bennetzen J.L."/>
            <person name="Mauricio R."/>
        </authorList>
    </citation>
    <scope>NUCLEOTIDE SEQUENCE [LARGE SCALE GENOMIC DNA]</scope>
    <source>
        <strain evidence="4">NE01/NJP1002.9</strain>
        <tissue evidence="4">Muscle</tissue>
    </source>
</reference>
<dbReference type="Gene3D" id="2.60.120.200">
    <property type="match status" value="1"/>
</dbReference>
<organism evidence="4 5">
    <name type="scientific">Gambusia affinis</name>
    <name type="common">Western mosquitofish</name>
    <name type="synonym">Heterandria affinis</name>
    <dbReference type="NCBI Taxonomy" id="33528"/>
    <lineage>
        <taxon>Eukaryota</taxon>
        <taxon>Metazoa</taxon>
        <taxon>Chordata</taxon>
        <taxon>Craniata</taxon>
        <taxon>Vertebrata</taxon>
        <taxon>Euteleostomi</taxon>
        <taxon>Actinopterygii</taxon>
        <taxon>Neopterygii</taxon>
        <taxon>Teleostei</taxon>
        <taxon>Neoteleostei</taxon>
        <taxon>Acanthomorphata</taxon>
        <taxon>Ovalentaria</taxon>
        <taxon>Atherinomorphae</taxon>
        <taxon>Cyprinodontiformes</taxon>
        <taxon>Poeciliidae</taxon>
        <taxon>Poeciliinae</taxon>
        <taxon>Gambusia</taxon>
    </lineage>
</organism>
<proteinExistence type="predicted"/>
<name>A0A315WBJ7_GAMAF</name>
<evidence type="ECO:0000313" key="4">
    <source>
        <dbReference type="EMBL" id="PWA33217.1"/>
    </source>
</evidence>
<keyword evidence="5" id="KW-1185">Reference proteome</keyword>
<evidence type="ECO:0000256" key="1">
    <source>
        <dbReference type="ARBA" id="ARBA00022734"/>
    </source>
</evidence>
<dbReference type="CDD" id="cd00070">
    <property type="entry name" value="GLECT"/>
    <property type="match status" value="1"/>
</dbReference>
<accession>A0A315WBJ7</accession>
<dbReference type="SMART" id="SM00908">
    <property type="entry name" value="Gal-bind_lectin"/>
    <property type="match status" value="1"/>
</dbReference>
<dbReference type="SUPFAM" id="SSF49899">
    <property type="entry name" value="Concanavalin A-like lectins/glucanases"/>
    <property type="match status" value="1"/>
</dbReference>
<dbReference type="PROSITE" id="PS51304">
    <property type="entry name" value="GALECTIN"/>
    <property type="match status" value="1"/>
</dbReference>
<evidence type="ECO:0000313" key="5">
    <source>
        <dbReference type="Proteomes" id="UP000250572"/>
    </source>
</evidence>
<dbReference type="SMART" id="SM00276">
    <property type="entry name" value="GLECT"/>
    <property type="match status" value="1"/>
</dbReference>
<protein>
    <recommendedName>
        <fullName evidence="2">Galectin</fullName>
    </recommendedName>
</protein>